<dbReference type="OrthoDB" id="768046at2"/>
<evidence type="ECO:0000313" key="3">
    <source>
        <dbReference type="Proteomes" id="UP000186469"/>
    </source>
</evidence>
<accession>A0A1M7SZI4</accession>
<gene>
    <name evidence="2" type="ORF">SAMN02745728_01411</name>
</gene>
<keyword evidence="3" id="KW-1185">Reference proteome</keyword>
<dbReference type="Pfam" id="PF07179">
    <property type="entry name" value="SseB"/>
    <property type="match status" value="1"/>
</dbReference>
<dbReference type="AlphaFoldDB" id="A0A1M7SZI4"/>
<protein>
    <submittedName>
        <fullName evidence="2">SseB protein N-terminal domain-containing protein</fullName>
    </submittedName>
</protein>
<dbReference type="EMBL" id="FRDI01000005">
    <property type="protein sequence ID" value="SHN63824.1"/>
    <property type="molecule type" value="Genomic_DNA"/>
</dbReference>
<dbReference type="Proteomes" id="UP000186469">
    <property type="component" value="Unassembled WGS sequence"/>
</dbReference>
<name>A0A1M7SZI4_9BACT</name>
<sequence length="363" mass="41371">MGLFDFFKSKKKEKNEIDLIYKAIIAANLNPSLEDDCYNLVLESEVLVRTGRGKEYMTFSDGTLPVFSSLEHLLKDKSIDGFPSYDQVKLKEFITKTDYNSSKIIVNPFSEYHITFEIDKIEDDPLYKLMKNVYLAVKANATDSEIDLLSKDFYIGLINSEVFFCVTEEGEFMALNDDTIPIFSSLEHIPADKRGSAKKMKAQGRELFIDHPNCTFMLNPFSKYNKLIKPGLIAWINSASEQDSEPGRIMRVAIPKDALVTIPEEIPEKMLAYLCEAFRKYPQIIAGCISLILFEGEGETTHYLISFVQETGTPDIDMEEMLSSGGGMTQFIEPCSYVDFKRVSLEEIEREKESCLLFYSLNM</sequence>
<evidence type="ECO:0000259" key="1">
    <source>
        <dbReference type="Pfam" id="PF07179"/>
    </source>
</evidence>
<organism evidence="2 3">
    <name type="scientific">Desulfovibrio litoralis DSM 11393</name>
    <dbReference type="NCBI Taxonomy" id="1121455"/>
    <lineage>
        <taxon>Bacteria</taxon>
        <taxon>Pseudomonadati</taxon>
        <taxon>Thermodesulfobacteriota</taxon>
        <taxon>Desulfovibrionia</taxon>
        <taxon>Desulfovibrionales</taxon>
        <taxon>Desulfovibrionaceae</taxon>
        <taxon>Desulfovibrio</taxon>
    </lineage>
</organism>
<dbReference type="InterPro" id="IPR009839">
    <property type="entry name" value="SseB_N"/>
</dbReference>
<feature type="domain" description="SseB protein N-terminal" evidence="1">
    <location>
        <begin position="34"/>
        <end position="122"/>
    </location>
</feature>
<dbReference type="RefSeq" id="WP_072697094.1">
    <property type="nucleotide sequence ID" value="NZ_FRDI01000005.1"/>
</dbReference>
<reference evidence="2 3" key="1">
    <citation type="submission" date="2016-12" db="EMBL/GenBank/DDBJ databases">
        <authorList>
            <person name="Song W.-J."/>
            <person name="Kurnit D.M."/>
        </authorList>
    </citation>
    <scope>NUCLEOTIDE SEQUENCE [LARGE SCALE GENOMIC DNA]</scope>
    <source>
        <strain evidence="2 3">DSM 11393</strain>
    </source>
</reference>
<proteinExistence type="predicted"/>
<evidence type="ECO:0000313" key="2">
    <source>
        <dbReference type="EMBL" id="SHN63824.1"/>
    </source>
</evidence>